<reference evidence="1" key="2">
    <citation type="submission" date="2025-08" db="UniProtKB">
        <authorList>
            <consortium name="Ensembl"/>
        </authorList>
    </citation>
    <scope>IDENTIFICATION</scope>
</reference>
<reference evidence="1 2" key="1">
    <citation type="submission" date="2019-05" db="EMBL/GenBank/DDBJ databases">
        <title>A Chromosome-scale Meerkat (S. suricatta) Genome Assembly.</title>
        <authorList>
            <person name="Dudchenko O."/>
            <person name="Lieberman Aiden E."/>
            <person name="Tung J."/>
            <person name="Barreiro L.B."/>
            <person name="Clutton-Brock T.H."/>
        </authorList>
    </citation>
    <scope>NUCLEOTIDE SEQUENCE [LARGE SCALE GENOMIC DNA]</scope>
</reference>
<sequence length="118" mass="13059">MTLRPSVICSTNYTNDILFKSLRWVTTLDFPITFLKTFELGSTLFQGPKEAILPESLSHSSIYLAVSMTVSESLIKLRLTENCKESSGFFIAPVHTGYLLVFKAPVILFHPGSSLSLG</sequence>
<accession>A0A673VA74</accession>
<dbReference type="OMA" id="IAPVHTC"/>
<protein>
    <submittedName>
        <fullName evidence="1">Uncharacterized protein</fullName>
    </submittedName>
</protein>
<reference evidence="1" key="3">
    <citation type="submission" date="2025-09" db="UniProtKB">
        <authorList>
            <consortium name="Ensembl"/>
        </authorList>
    </citation>
    <scope>IDENTIFICATION</scope>
</reference>
<keyword evidence="2" id="KW-1185">Reference proteome</keyword>
<evidence type="ECO:0000313" key="2">
    <source>
        <dbReference type="Proteomes" id="UP000472268"/>
    </source>
</evidence>
<evidence type="ECO:0000313" key="1">
    <source>
        <dbReference type="Ensembl" id="ENSSSUP00005030542.1"/>
    </source>
</evidence>
<proteinExistence type="predicted"/>
<organism evidence="1 2">
    <name type="scientific">Suricata suricatta</name>
    <name type="common">Meerkat</name>
    <dbReference type="NCBI Taxonomy" id="37032"/>
    <lineage>
        <taxon>Eukaryota</taxon>
        <taxon>Metazoa</taxon>
        <taxon>Chordata</taxon>
        <taxon>Craniata</taxon>
        <taxon>Vertebrata</taxon>
        <taxon>Euteleostomi</taxon>
        <taxon>Mammalia</taxon>
        <taxon>Eutheria</taxon>
        <taxon>Laurasiatheria</taxon>
        <taxon>Carnivora</taxon>
        <taxon>Feliformia</taxon>
        <taxon>Herpestidae</taxon>
        <taxon>Suricata</taxon>
    </lineage>
</organism>
<dbReference type="Ensembl" id="ENSSSUT00005034865.1">
    <property type="protein sequence ID" value="ENSSSUP00005030542.1"/>
    <property type="gene ID" value="ENSSSUG00005019729.1"/>
</dbReference>
<name>A0A673VA74_SURSU</name>
<dbReference type="Proteomes" id="UP000472268">
    <property type="component" value="Chromosome 9"/>
</dbReference>
<dbReference type="AlphaFoldDB" id="A0A673VA74"/>